<dbReference type="RefSeq" id="WP_207336759.1">
    <property type="nucleotide sequence ID" value="NZ_JAFMYU010000014.1"/>
</dbReference>
<evidence type="ECO:0000313" key="1">
    <source>
        <dbReference type="EMBL" id="MBO0932796.1"/>
    </source>
</evidence>
<comment type="caution">
    <text evidence="1">The sequence shown here is derived from an EMBL/GenBank/DDBJ whole genome shotgun (WGS) entry which is preliminary data.</text>
</comment>
<dbReference type="Pfam" id="PF04170">
    <property type="entry name" value="NlpE"/>
    <property type="match status" value="1"/>
</dbReference>
<dbReference type="Gene3D" id="2.40.128.640">
    <property type="match status" value="1"/>
</dbReference>
<dbReference type="EMBL" id="JAFMYU010000014">
    <property type="protein sequence ID" value="MBO0932796.1"/>
    <property type="molecule type" value="Genomic_DNA"/>
</dbReference>
<dbReference type="InterPro" id="IPR007298">
    <property type="entry name" value="Cu-R_lipoprotein_NlpE"/>
</dbReference>
<organism evidence="1 2">
    <name type="scientific">Fibrella aquatilis</name>
    <dbReference type="NCBI Taxonomy" id="2817059"/>
    <lineage>
        <taxon>Bacteria</taxon>
        <taxon>Pseudomonadati</taxon>
        <taxon>Bacteroidota</taxon>
        <taxon>Cytophagia</taxon>
        <taxon>Cytophagales</taxon>
        <taxon>Spirosomataceae</taxon>
        <taxon>Fibrella</taxon>
    </lineage>
</organism>
<keyword evidence="2" id="KW-1185">Reference proteome</keyword>
<gene>
    <name evidence="1" type="ORF">J2I48_17430</name>
</gene>
<sequence length="154" mass="17179">MKNHLSLFLLFAFITGCDPKPKEDTTSMVDTIFNNLDSSRIAPKITKKKSVDYQGTYKGTLPCAGCSGIKLEIDLKPDSTYRMMTIYLGKDDEKPITKQGSFSWNKADSLITLNGVTDQPNKYLVGNNTISQLDMDGTKVLGPSARRYILRKTE</sequence>
<evidence type="ECO:0000313" key="2">
    <source>
        <dbReference type="Proteomes" id="UP000664795"/>
    </source>
</evidence>
<dbReference type="AlphaFoldDB" id="A0A939GA12"/>
<protein>
    <submittedName>
        <fullName evidence="1">Copper resistance protein NlpE N-terminal domain-containing protein</fullName>
    </submittedName>
</protein>
<dbReference type="PROSITE" id="PS51257">
    <property type="entry name" value="PROKAR_LIPOPROTEIN"/>
    <property type="match status" value="1"/>
</dbReference>
<name>A0A939GA12_9BACT</name>
<proteinExistence type="predicted"/>
<reference evidence="1 2" key="1">
    <citation type="submission" date="2021-03" db="EMBL/GenBank/DDBJ databases">
        <title>Fibrella sp. HMF5036 genome sequencing and assembly.</title>
        <authorList>
            <person name="Kang H."/>
            <person name="Kim H."/>
            <person name="Bae S."/>
            <person name="Joh K."/>
        </authorList>
    </citation>
    <scope>NUCLEOTIDE SEQUENCE [LARGE SCALE GENOMIC DNA]</scope>
    <source>
        <strain evidence="1 2">HMF5036</strain>
    </source>
</reference>
<accession>A0A939GA12</accession>
<dbReference type="Proteomes" id="UP000664795">
    <property type="component" value="Unassembled WGS sequence"/>
</dbReference>